<dbReference type="GO" id="GO:0003887">
    <property type="term" value="F:DNA-directed DNA polymerase activity"/>
    <property type="evidence" value="ECO:0007669"/>
    <property type="project" value="UniProtKB-EC"/>
</dbReference>
<evidence type="ECO:0000256" key="2">
    <source>
        <dbReference type="ARBA" id="ARBA00025483"/>
    </source>
</evidence>
<dbReference type="SUPFAM" id="SSF53098">
    <property type="entry name" value="Ribonuclease H-like"/>
    <property type="match status" value="1"/>
</dbReference>
<accession>A0A202BBA4</accession>
<dbReference type="NCBIfam" id="TIGR00573">
    <property type="entry name" value="dnaq"/>
    <property type="match status" value="1"/>
</dbReference>
<evidence type="ECO:0000256" key="1">
    <source>
        <dbReference type="ARBA" id="ARBA00012417"/>
    </source>
</evidence>
<comment type="function">
    <text evidence="2">DNA polymerase III is a complex, multichain enzyme responsible for most of the replicative synthesis in bacteria. The epsilon subunit contain the editing function and is a proofreading 3'-5' exonuclease.</text>
</comment>
<dbReference type="InterPro" id="IPR013520">
    <property type="entry name" value="Ribonucl_H"/>
</dbReference>
<dbReference type="EMBL" id="NHOO01000006">
    <property type="protein sequence ID" value="OVE48719.1"/>
    <property type="molecule type" value="Genomic_DNA"/>
</dbReference>
<dbReference type="Proteomes" id="UP000196342">
    <property type="component" value="Unassembled WGS sequence"/>
</dbReference>
<dbReference type="EC" id="2.7.7.7" evidence="1"/>
<dbReference type="InterPro" id="IPR047296">
    <property type="entry name" value="GIY-YIG_UvrC_Cho"/>
</dbReference>
<dbReference type="GO" id="GO:0008408">
    <property type="term" value="F:3'-5' exonuclease activity"/>
    <property type="evidence" value="ECO:0007669"/>
    <property type="project" value="TreeGrafter"/>
</dbReference>
<evidence type="ECO:0000313" key="7">
    <source>
        <dbReference type="EMBL" id="OVE48719.1"/>
    </source>
</evidence>
<dbReference type="GO" id="GO:0005829">
    <property type="term" value="C:cytosol"/>
    <property type="evidence" value="ECO:0007669"/>
    <property type="project" value="TreeGrafter"/>
</dbReference>
<proteinExistence type="predicted"/>
<reference evidence="7 8" key="1">
    <citation type="submission" date="2017-05" db="EMBL/GenBank/DDBJ databases">
        <title>Chromobacterium violaceum GHPS1 isolated from Hydrocarbon polluted soil in French Guiana display an awesome secondary metabolite arsenal and a battery of drug and heavy-metal-resistance and detoxification of xenobiotics proteins.</title>
        <authorList>
            <person name="Belbahri L."/>
        </authorList>
    </citation>
    <scope>NUCLEOTIDE SEQUENCE [LARGE SCALE GENOMIC DNA]</scope>
    <source>
        <strain evidence="7 8">GHPS1</strain>
    </source>
</reference>
<dbReference type="AlphaFoldDB" id="A0A202BBA4"/>
<comment type="caution">
    <text evidence="7">The sequence shown here is derived from an EMBL/GenBank/DDBJ whole genome shotgun (WGS) entry which is preliminary data.</text>
</comment>
<protein>
    <recommendedName>
        <fullName evidence="1">DNA-directed DNA polymerase</fullName>
        <ecNumber evidence="1">2.7.7.7</ecNumber>
    </recommendedName>
</protein>
<evidence type="ECO:0000259" key="6">
    <source>
        <dbReference type="PROSITE" id="PS50164"/>
    </source>
</evidence>
<organism evidence="7 8">
    <name type="scientific">Chromobacterium violaceum</name>
    <dbReference type="NCBI Taxonomy" id="536"/>
    <lineage>
        <taxon>Bacteria</taxon>
        <taxon>Pseudomonadati</taxon>
        <taxon>Pseudomonadota</taxon>
        <taxon>Betaproteobacteria</taxon>
        <taxon>Neisseriales</taxon>
        <taxon>Chromobacteriaceae</taxon>
        <taxon>Chromobacterium</taxon>
    </lineage>
</organism>
<evidence type="ECO:0000313" key="8">
    <source>
        <dbReference type="Proteomes" id="UP000196342"/>
    </source>
</evidence>
<comment type="catalytic activity">
    <reaction evidence="4">
        <text>DNA(n) + a 2'-deoxyribonucleoside 5'-triphosphate = DNA(n+1) + diphosphate</text>
        <dbReference type="Rhea" id="RHEA:22508"/>
        <dbReference type="Rhea" id="RHEA-COMP:17339"/>
        <dbReference type="Rhea" id="RHEA-COMP:17340"/>
        <dbReference type="ChEBI" id="CHEBI:33019"/>
        <dbReference type="ChEBI" id="CHEBI:61560"/>
        <dbReference type="ChEBI" id="CHEBI:173112"/>
        <dbReference type="EC" id="2.7.7.7"/>
    </reaction>
</comment>
<evidence type="ECO:0000256" key="5">
    <source>
        <dbReference type="SAM" id="MobiDB-lite"/>
    </source>
</evidence>
<dbReference type="PANTHER" id="PTHR30231">
    <property type="entry name" value="DNA POLYMERASE III SUBUNIT EPSILON"/>
    <property type="match status" value="1"/>
</dbReference>
<dbReference type="GO" id="GO:0045004">
    <property type="term" value="P:DNA replication proofreading"/>
    <property type="evidence" value="ECO:0007669"/>
    <property type="project" value="TreeGrafter"/>
</dbReference>
<dbReference type="InterPro" id="IPR000305">
    <property type="entry name" value="GIY-YIG_endonuc"/>
</dbReference>
<dbReference type="InterPro" id="IPR012337">
    <property type="entry name" value="RNaseH-like_sf"/>
</dbReference>
<evidence type="ECO:0000256" key="3">
    <source>
        <dbReference type="ARBA" id="ARBA00026073"/>
    </source>
</evidence>
<evidence type="ECO:0000256" key="4">
    <source>
        <dbReference type="ARBA" id="ARBA00049244"/>
    </source>
</evidence>
<dbReference type="InterPro" id="IPR036397">
    <property type="entry name" value="RNaseH_sf"/>
</dbReference>
<keyword evidence="8" id="KW-1185">Reference proteome</keyword>
<gene>
    <name evidence="7" type="ORF">CBW21_09225</name>
</gene>
<dbReference type="CDD" id="cd10434">
    <property type="entry name" value="GIY-YIG_UvrC_Cho"/>
    <property type="match status" value="1"/>
</dbReference>
<feature type="compositionally biased region" description="Low complexity" evidence="5">
    <location>
        <begin position="467"/>
        <end position="481"/>
    </location>
</feature>
<dbReference type="Pfam" id="PF00929">
    <property type="entry name" value="RNase_T"/>
    <property type="match status" value="1"/>
</dbReference>
<dbReference type="PROSITE" id="PS50164">
    <property type="entry name" value="GIY_YIG"/>
    <property type="match status" value="1"/>
</dbReference>
<name>A0A202BBA4_CHRVL</name>
<dbReference type="FunFam" id="3.30.420.10:FF:000045">
    <property type="entry name" value="3'-5' exonuclease DinG"/>
    <property type="match status" value="1"/>
</dbReference>
<feature type="region of interest" description="Disordered" evidence="5">
    <location>
        <begin position="461"/>
        <end position="481"/>
    </location>
</feature>
<comment type="subunit">
    <text evidence="3">DNA polymerase III contains a core (composed of alpha, epsilon and theta chains) that associates with a tau subunit. This core dimerizes to form the POLIII' complex. PolIII' associates with the gamma complex (composed of gamma, delta, delta', psi and chi chains) and with the beta chain to form the complete DNA polymerase III complex.</text>
</comment>
<dbReference type="PANTHER" id="PTHR30231:SF37">
    <property type="entry name" value="EXODEOXYRIBONUCLEASE 10"/>
    <property type="match status" value="1"/>
</dbReference>
<dbReference type="GO" id="GO:0003677">
    <property type="term" value="F:DNA binding"/>
    <property type="evidence" value="ECO:0007669"/>
    <property type="project" value="InterPro"/>
</dbReference>
<dbReference type="InterPro" id="IPR006054">
    <property type="entry name" value="DnaQ"/>
</dbReference>
<dbReference type="Gene3D" id="3.30.420.10">
    <property type="entry name" value="Ribonuclease H-like superfamily/Ribonuclease H"/>
    <property type="match status" value="1"/>
</dbReference>
<dbReference type="Gene3D" id="3.40.1440.10">
    <property type="entry name" value="GIY-YIG endonuclease"/>
    <property type="match status" value="1"/>
</dbReference>
<dbReference type="InterPro" id="IPR035901">
    <property type="entry name" value="GIY-YIG_endonuc_sf"/>
</dbReference>
<dbReference type="SMART" id="SM00479">
    <property type="entry name" value="EXOIII"/>
    <property type="match status" value="1"/>
</dbReference>
<sequence length="481" mass="53659">MFAQPCAIIDLETTGGNIARDRITEVGMVLIDGERVERLSWLVNPGQPIPPFIENMTGISNEMVAGAPPFSAQADELLDRLQGRLLLAHNARFDYGFLKNEFRRHGLRFQARALCTVKLSRRLYPQHFKHSLDSLIARHGIDMPERHRALADAEAVYRFIRIAEAELGEDRVAHEAAQLLSQPAELSSLPAELQQQIEDMPDSAGVYALFGADGRALYVGRAPNLYRKALGHFAERKPGHKSHEVRIDEPVARVEWRECLGEFGARLQELQWLGRLQPLHNPRARMMGEICTLQAQAGDDGYVRPLPVSARDIDFSRTADLYGLFRHAREARKALAQIALAQGLCQSVLGVEQVTSRKGAPCAAYRIRRCRGACVGDEGADSHNARLLAALQRLKVKPWPFDGEVAVVERDEVCGDVTEHLFDRWCYLGSRRNGGELEGTPAFDLDYYKLLEGWLRRPEQGGELRTPAEPAPAAARAAGRI</sequence>
<feature type="domain" description="GIY-YIG" evidence="6">
    <location>
        <begin position="202"/>
        <end position="282"/>
    </location>
</feature>
<dbReference type="GO" id="GO:0006289">
    <property type="term" value="P:nucleotide-excision repair"/>
    <property type="evidence" value="ECO:0007669"/>
    <property type="project" value="InterPro"/>
</dbReference>
<dbReference type="CDD" id="cd06127">
    <property type="entry name" value="DEDDh"/>
    <property type="match status" value="1"/>
</dbReference>
<dbReference type="SUPFAM" id="SSF82771">
    <property type="entry name" value="GIY-YIG endonuclease"/>
    <property type="match status" value="1"/>
</dbReference>